<evidence type="ECO:0000313" key="1">
    <source>
        <dbReference type="EMBL" id="CAG9836788.1"/>
    </source>
</evidence>
<accession>A0A9N9T4I6</accession>
<keyword evidence="2" id="KW-1185">Reference proteome</keyword>
<dbReference type="Proteomes" id="UP001153709">
    <property type="component" value="Chromosome 6"/>
</dbReference>
<sequence>MAEYPTRHCGPCPQFSSICVARRSCHYEQKTVPNIEFHEFQRSDEPGLGTNTSNLKPDLRYLPLKKCTLKIRIRE</sequence>
<protein>
    <submittedName>
        <fullName evidence="1">Uncharacterized protein</fullName>
    </submittedName>
</protein>
<evidence type="ECO:0000313" key="2">
    <source>
        <dbReference type="Proteomes" id="UP001153709"/>
    </source>
</evidence>
<reference evidence="1" key="1">
    <citation type="submission" date="2022-01" db="EMBL/GenBank/DDBJ databases">
        <authorList>
            <person name="King R."/>
        </authorList>
    </citation>
    <scope>NUCLEOTIDE SEQUENCE</scope>
</reference>
<gene>
    <name evidence="1" type="ORF">DIABBA_LOCUS9847</name>
</gene>
<organism evidence="1 2">
    <name type="scientific">Diabrotica balteata</name>
    <name type="common">Banded cucumber beetle</name>
    <dbReference type="NCBI Taxonomy" id="107213"/>
    <lineage>
        <taxon>Eukaryota</taxon>
        <taxon>Metazoa</taxon>
        <taxon>Ecdysozoa</taxon>
        <taxon>Arthropoda</taxon>
        <taxon>Hexapoda</taxon>
        <taxon>Insecta</taxon>
        <taxon>Pterygota</taxon>
        <taxon>Neoptera</taxon>
        <taxon>Endopterygota</taxon>
        <taxon>Coleoptera</taxon>
        <taxon>Polyphaga</taxon>
        <taxon>Cucujiformia</taxon>
        <taxon>Chrysomeloidea</taxon>
        <taxon>Chrysomelidae</taxon>
        <taxon>Galerucinae</taxon>
        <taxon>Diabroticina</taxon>
        <taxon>Diabroticites</taxon>
        <taxon>Diabrotica</taxon>
    </lineage>
</organism>
<name>A0A9N9T4I6_DIABA</name>
<dbReference type="AlphaFoldDB" id="A0A9N9T4I6"/>
<proteinExistence type="predicted"/>
<dbReference type="EMBL" id="OU898281">
    <property type="protein sequence ID" value="CAG9836788.1"/>
    <property type="molecule type" value="Genomic_DNA"/>
</dbReference>